<dbReference type="PROSITE" id="PS00018">
    <property type="entry name" value="EF_HAND_1"/>
    <property type="match status" value="1"/>
</dbReference>
<name>A0AAJ6P3M6_9PAST</name>
<evidence type="ECO:0000313" key="1">
    <source>
        <dbReference type="EMBL" id="MDP8175923.1"/>
    </source>
</evidence>
<reference evidence="1" key="1">
    <citation type="journal article" date="2023" name="Front. Microbiol.">
        <title>Phylogeography and host specificity of Pasteurellaceae pathogenic to sea-farmed fish in the north-east Atlantic.</title>
        <authorList>
            <person name="Gulla S."/>
            <person name="Colquhoun D.J."/>
            <person name="Olsen A.B."/>
            <person name="Spilsberg B."/>
            <person name="Lagesen K."/>
            <person name="Aakesson C.P."/>
            <person name="Strom S."/>
            <person name="Manji F."/>
            <person name="Birkbeck T.H."/>
            <person name="Nilsen H.K."/>
        </authorList>
    </citation>
    <scope>NUCLEOTIDE SEQUENCE</scope>
    <source>
        <strain evidence="1">98B1</strain>
    </source>
</reference>
<sequence length="190" mass="21318">GVNDENRSYEYDDKGQRVKWLKDLDANGSIDKVEKGTYDDEGHLVKLEIDNNNDGNVDRIDFRSYDDFDDLASLARDNKEVGDGNAEQLFFYKNTEISNTDHLSGLENIYFQKDNLEVTISDDVLDKIANDDNSHKVIVNSKKSGDVLNLDGNFVKTTDTEAHGGQDYVKYTDDAGNALIVDPDVTVNII</sequence>
<protein>
    <submittedName>
        <fullName evidence="1">Uncharacterized protein</fullName>
    </submittedName>
</protein>
<accession>A0AAJ6P3M6</accession>
<dbReference type="EMBL" id="JASAYT010000078">
    <property type="protein sequence ID" value="MDP8175923.1"/>
    <property type="molecule type" value="Genomic_DNA"/>
</dbReference>
<gene>
    <name evidence="1" type="ORF">QJU97_10755</name>
</gene>
<dbReference type="Proteomes" id="UP001231736">
    <property type="component" value="Unassembled WGS sequence"/>
</dbReference>
<dbReference type="AlphaFoldDB" id="A0AAJ6P3M6"/>
<organism evidence="1 2">
    <name type="scientific">Phocoenobacter skyensis</name>
    <dbReference type="NCBI Taxonomy" id="97481"/>
    <lineage>
        <taxon>Bacteria</taxon>
        <taxon>Pseudomonadati</taxon>
        <taxon>Pseudomonadota</taxon>
        <taxon>Gammaproteobacteria</taxon>
        <taxon>Pasteurellales</taxon>
        <taxon>Pasteurellaceae</taxon>
        <taxon>Phocoenobacter</taxon>
    </lineage>
</organism>
<dbReference type="RefSeq" id="WP_306387589.1">
    <property type="nucleotide sequence ID" value="NZ_JASAYT010000078.1"/>
</dbReference>
<comment type="caution">
    <text evidence="1">The sequence shown here is derived from an EMBL/GenBank/DDBJ whole genome shotgun (WGS) entry which is preliminary data.</text>
</comment>
<evidence type="ECO:0000313" key="2">
    <source>
        <dbReference type="Proteomes" id="UP001231736"/>
    </source>
</evidence>
<dbReference type="InterPro" id="IPR018247">
    <property type="entry name" value="EF_Hand_1_Ca_BS"/>
</dbReference>
<feature type="non-terminal residue" evidence="1">
    <location>
        <position position="1"/>
    </location>
</feature>
<proteinExistence type="predicted"/>